<evidence type="ECO:0000313" key="2">
    <source>
        <dbReference type="EMBL" id="KAJ6845547.1"/>
    </source>
</evidence>
<dbReference type="Gene3D" id="2.30.42.10">
    <property type="match status" value="4"/>
</dbReference>
<keyword evidence="2" id="KW-0645">Protease</keyword>
<dbReference type="GO" id="GO:0006508">
    <property type="term" value="P:proteolysis"/>
    <property type="evidence" value="ECO:0007669"/>
    <property type="project" value="UniProtKB-KW"/>
</dbReference>
<keyword evidence="2" id="KW-0378">Hydrolase</keyword>
<gene>
    <name evidence="2" type="ORF">M6B38_287490</name>
</gene>
<accession>A0AAX6HYC5</accession>
<dbReference type="Proteomes" id="UP001140949">
    <property type="component" value="Unassembled WGS sequence"/>
</dbReference>
<dbReference type="InterPro" id="IPR009003">
    <property type="entry name" value="Peptidase_S1_PA"/>
</dbReference>
<dbReference type="InterPro" id="IPR001478">
    <property type="entry name" value="PDZ"/>
</dbReference>
<name>A0AAX6HYC5_IRIPA</name>
<dbReference type="CDD" id="cd06786">
    <property type="entry name" value="cpPDZ1_ScNma111-like"/>
    <property type="match status" value="1"/>
</dbReference>
<comment type="caution">
    <text evidence="2">The sequence shown here is derived from an EMBL/GenBank/DDBJ whole genome shotgun (WGS) entry which is preliminary data.</text>
</comment>
<dbReference type="SUPFAM" id="SSF50494">
    <property type="entry name" value="Trypsin-like serine proteases"/>
    <property type="match status" value="2"/>
</dbReference>
<dbReference type="EMBL" id="JANAVB010006199">
    <property type="protein sequence ID" value="KAJ6845547.1"/>
    <property type="molecule type" value="Genomic_DNA"/>
</dbReference>
<dbReference type="SUPFAM" id="SSF50156">
    <property type="entry name" value="PDZ domain-like"/>
    <property type="match status" value="3"/>
</dbReference>
<dbReference type="PANTHER" id="PTHR46366">
    <property type="entry name" value="PRO-APOPTOTIC SERINE PROTEASE NMA111"/>
    <property type="match status" value="1"/>
</dbReference>
<sequence>MLRDGYNDFNTFYMQAASGTKGGSSGSPVIDCRGRAVALNAGSKLSSASAFFLPLERVVRALEFIKKSWVDFGSKANAVTIPRGTLQVTFLHKGFDETRRLGLQSETEQMVRHVSPVSETGMLVVDSVVPGGPAHKHLEPGDVLVHVNGEVVSQFLKLETLLDDSVGKEVDFHIERGGISLTIKLMVQDLHSITPNHFLEISGAVILPLSYQQARNFRFNTGLVYVSQTGYMLYRAGVPRHAIIKKFDGEEISKLDDLISVLAKLQKGARVPLEYVIYTDRHRNKSVLVTMDRHEWYAPPQIYTRNDCTGFWNARPAIPPGSPLLASKLRCDNTKTRFATMVEDDSSLLEHKHEHRNKYLDEGCFRVETNVESNVDLLRSGEDSNFDIKTGLLEDSVVDGNILTNRAVHQHDEPSLKSPSSLESSGISDDLLLSANNASLAEQVIERTLVICEVHVPLSCLLDGIRSQQCSGTGVIIYHSETLGLAAVDRNTVTVSASDVMLSFAAFPIEIPGEVVFMHPVHNYALVAYDPSALGAGASIVCAAELLPEPALRQGDSVYLVGLNGSLRVTSRKSIVTNPCTILNIGSSKSPRYRATNMEVIELDTDFGSNFSGVLTDAQGRVQALWASFSTQIKCGSSSVDQQFLRGIPIYAISEVIDKIVCHAAEPLLSVNGIKRLMPLVRILEVELHPTLLSKARSFGLNDNWVQALVKQDPKRRQVLRVKGCLAGSLAEGLLEQGDMILAINKKPVTCFRDIENACQELDTGDVNDGKLKITIFRQGKEIESAVGTDIRDGSGTTHMVNWCGCVIQKPYPAVRALGFLPEEGHGVYVARTCHGSPVHRYGLQSCRWIVEVNGKITPDLETFLEVVKALEHGEFVRVRTVHLNGKPRVLTLKQDLHYWPTWELKFDPDTAKWCRRTIKSMDSTTTA</sequence>
<feature type="domain" description="PDZ" evidence="1">
    <location>
        <begin position="88"/>
        <end position="153"/>
    </location>
</feature>
<dbReference type="PROSITE" id="PS50106">
    <property type="entry name" value="PDZ"/>
    <property type="match status" value="1"/>
</dbReference>
<dbReference type="CDD" id="cd06787">
    <property type="entry name" value="cpPDZ_AthDEGP7-like"/>
    <property type="match status" value="1"/>
</dbReference>
<reference evidence="2" key="1">
    <citation type="journal article" date="2023" name="GigaByte">
        <title>Genome assembly of the bearded iris, Iris pallida Lam.</title>
        <authorList>
            <person name="Bruccoleri R.E."/>
            <person name="Oakeley E.J."/>
            <person name="Faust A.M.E."/>
            <person name="Altorfer M."/>
            <person name="Dessus-Babus S."/>
            <person name="Burckhardt D."/>
            <person name="Oertli M."/>
            <person name="Naumann U."/>
            <person name="Petersen F."/>
            <person name="Wong J."/>
        </authorList>
    </citation>
    <scope>NUCLEOTIDE SEQUENCE</scope>
    <source>
        <strain evidence="2">GSM-AAB239-AS_SAM_17_03QT</strain>
    </source>
</reference>
<evidence type="ECO:0000259" key="1">
    <source>
        <dbReference type="PROSITE" id="PS50106"/>
    </source>
</evidence>
<proteinExistence type="predicted"/>
<dbReference type="PANTHER" id="PTHR46366:SF1">
    <property type="entry name" value="PDZ DOMAIN-CONTAINING PROTEIN C1685.05"/>
    <property type="match status" value="1"/>
</dbReference>
<dbReference type="GO" id="GO:0008233">
    <property type="term" value="F:peptidase activity"/>
    <property type="evidence" value="ECO:0007669"/>
    <property type="project" value="UniProtKB-KW"/>
</dbReference>
<protein>
    <submittedName>
        <fullName evidence="2">Protease Do-like 7</fullName>
    </submittedName>
</protein>
<dbReference type="InterPro" id="IPR025926">
    <property type="entry name" value="PDZ-like_dom"/>
</dbReference>
<organism evidence="2 3">
    <name type="scientific">Iris pallida</name>
    <name type="common">Sweet iris</name>
    <dbReference type="NCBI Taxonomy" id="29817"/>
    <lineage>
        <taxon>Eukaryota</taxon>
        <taxon>Viridiplantae</taxon>
        <taxon>Streptophyta</taxon>
        <taxon>Embryophyta</taxon>
        <taxon>Tracheophyta</taxon>
        <taxon>Spermatophyta</taxon>
        <taxon>Magnoliopsida</taxon>
        <taxon>Liliopsida</taxon>
        <taxon>Asparagales</taxon>
        <taxon>Iridaceae</taxon>
        <taxon>Iridoideae</taxon>
        <taxon>Irideae</taxon>
        <taxon>Iris</taxon>
    </lineage>
</organism>
<dbReference type="GO" id="GO:0005634">
    <property type="term" value="C:nucleus"/>
    <property type="evidence" value="ECO:0007669"/>
    <property type="project" value="UniProtKB-SubCell"/>
</dbReference>
<reference evidence="2" key="2">
    <citation type="submission" date="2023-04" db="EMBL/GenBank/DDBJ databases">
        <authorList>
            <person name="Bruccoleri R.E."/>
            <person name="Oakeley E.J."/>
            <person name="Faust A.-M."/>
            <person name="Dessus-Babus S."/>
            <person name="Altorfer M."/>
            <person name="Burckhardt D."/>
            <person name="Oertli M."/>
            <person name="Naumann U."/>
            <person name="Petersen F."/>
            <person name="Wong J."/>
        </authorList>
    </citation>
    <scope>NUCLEOTIDE SEQUENCE</scope>
    <source>
        <strain evidence="2">GSM-AAB239-AS_SAM_17_03QT</strain>
        <tissue evidence="2">Leaf</tissue>
    </source>
</reference>
<dbReference type="SMART" id="SM00228">
    <property type="entry name" value="PDZ"/>
    <property type="match status" value="3"/>
</dbReference>
<dbReference type="InterPro" id="IPR036034">
    <property type="entry name" value="PDZ_sf"/>
</dbReference>
<keyword evidence="3" id="KW-1185">Reference proteome</keyword>
<evidence type="ECO:0000313" key="3">
    <source>
        <dbReference type="Proteomes" id="UP001140949"/>
    </source>
</evidence>
<dbReference type="Pfam" id="PF13180">
    <property type="entry name" value="PDZ_2"/>
    <property type="match status" value="1"/>
</dbReference>
<dbReference type="Pfam" id="PF12812">
    <property type="entry name" value="PDZ_1"/>
    <property type="match status" value="2"/>
</dbReference>
<dbReference type="AlphaFoldDB" id="A0AAX6HYC5"/>